<dbReference type="OrthoDB" id="10361526at2759"/>
<evidence type="ECO:0000313" key="3">
    <source>
        <dbReference type="Proteomes" id="UP000030745"/>
    </source>
</evidence>
<keyword evidence="1" id="KW-0812">Transmembrane</keyword>
<evidence type="ECO:0000313" key="2">
    <source>
        <dbReference type="EMBL" id="KDO22206.1"/>
    </source>
</evidence>
<organism evidence="2 3">
    <name type="scientific">Saprolegnia parasitica (strain CBS 223.65)</name>
    <dbReference type="NCBI Taxonomy" id="695850"/>
    <lineage>
        <taxon>Eukaryota</taxon>
        <taxon>Sar</taxon>
        <taxon>Stramenopiles</taxon>
        <taxon>Oomycota</taxon>
        <taxon>Saprolegniomycetes</taxon>
        <taxon>Saprolegniales</taxon>
        <taxon>Saprolegniaceae</taxon>
        <taxon>Saprolegnia</taxon>
    </lineage>
</organism>
<reference evidence="2 3" key="1">
    <citation type="journal article" date="2013" name="PLoS Genet.">
        <title>Distinctive expansion of potential virulence genes in the genome of the oomycete fish pathogen Saprolegnia parasitica.</title>
        <authorList>
            <person name="Jiang R.H."/>
            <person name="de Bruijn I."/>
            <person name="Haas B.J."/>
            <person name="Belmonte R."/>
            <person name="Lobach L."/>
            <person name="Christie J."/>
            <person name="van den Ackerveken G."/>
            <person name="Bottin A."/>
            <person name="Bulone V."/>
            <person name="Diaz-Moreno S.M."/>
            <person name="Dumas B."/>
            <person name="Fan L."/>
            <person name="Gaulin E."/>
            <person name="Govers F."/>
            <person name="Grenville-Briggs L.J."/>
            <person name="Horner N.R."/>
            <person name="Levin J.Z."/>
            <person name="Mammella M."/>
            <person name="Meijer H.J."/>
            <person name="Morris P."/>
            <person name="Nusbaum C."/>
            <person name="Oome S."/>
            <person name="Phillips A.J."/>
            <person name="van Rooyen D."/>
            <person name="Rzeszutek E."/>
            <person name="Saraiva M."/>
            <person name="Secombes C.J."/>
            <person name="Seidl M.F."/>
            <person name="Snel B."/>
            <person name="Stassen J.H."/>
            <person name="Sykes S."/>
            <person name="Tripathy S."/>
            <person name="van den Berg H."/>
            <person name="Vega-Arreguin J.C."/>
            <person name="Wawra S."/>
            <person name="Young S.K."/>
            <person name="Zeng Q."/>
            <person name="Dieguez-Uribeondo J."/>
            <person name="Russ C."/>
            <person name="Tyler B.M."/>
            <person name="van West P."/>
        </authorList>
    </citation>
    <scope>NUCLEOTIDE SEQUENCE [LARGE SCALE GENOMIC DNA]</scope>
    <source>
        <strain evidence="2 3">CBS 223.65</strain>
    </source>
</reference>
<keyword evidence="1" id="KW-0472">Membrane</keyword>
<feature type="transmembrane region" description="Helical" evidence="1">
    <location>
        <begin position="95"/>
        <end position="113"/>
    </location>
</feature>
<accession>A0A067C6R5</accession>
<keyword evidence="1" id="KW-1133">Transmembrane helix</keyword>
<dbReference type="Proteomes" id="UP000030745">
    <property type="component" value="Unassembled WGS sequence"/>
</dbReference>
<gene>
    <name evidence="2" type="ORF">SPRG_12291</name>
</gene>
<name>A0A067C6R5_SAPPC</name>
<keyword evidence="3" id="KW-1185">Reference proteome</keyword>
<feature type="transmembrane region" description="Helical" evidence="1">
    <location>
        <begin position="133"/>
        <end position="156"/>
    </location>
</feature>
<dbReference type="VEuPathDB" id="FungiDB:SPRG_12291"/>
<feature type="transmembrane region" description="Helical" evidence="1">
    <location>
        <begin position="212"/>
        <end position="230"/>
    </location>
</feature>
<protein>
    <submittedName>
        <fullName evidence="2">Uncharacterized protein</fullName>
    </submittedName>
</protein>
<dbReference type="EMBL" id="KK583272">
    <property type="protein sequence ID" value="KDO22206.1"/>
    <property type="molecule type" value="Genomic_DNA"/>
</dbReference>
<dbReference type="GeneID" id="24134265"/>
<dbReference type="RefSeq" id="XP_012207048.1">
    <property type="nucleotide sequence ID" value="XM_012351658.1"/>
</dbReference>
<feature type="transmembrane region" description="Helical" evidence="1">
    <location>
        <begin position="29"/>
        <end position="50"/>
    </location>
</feature>
<dbReference type="AlphaFoldDB" id="A0A067C6R5"/>
<proteinExistence type="predicted"/>
<dbReference type="KEGG" id="spar:SPRG_12291"/>
<evidence type="ECO:0000256" key="1">
    <source>
        <dbReference type="SAM" id="Phobius"/>
    </source>
</evidence>
<sequence length="264" mass="29671">MHPRCFADGKVDDMVVCAVQHWDDCGYGWLRLAPIYLCLCLWVLLGVGMLRRHAALHGLFRSDATRVHEPITQGVAIALSQRTYRSLRQQRFQRAVRLLAMWVEAAEFIVAPLELAFRVTGHLHALETIYSSIQFAGEAGNVAMTLFGGIAMLVFHPFKPCHVFLERIVHPLALDLLYIPMVATFLRLGTCPIDVEHVALPGGIVCDCVDHFGYFCALGLISFVLLYCGALHHKMHVEPLATTMDFRFQPSYQFSSSWPGHVHV</sequence>
<feature type="transmembrane region" description="Helical" evidence="1">
    <location>
        <begin position="168"/>
        <end position="188"/>
    </location>
</feature>